<reference evidence="2" key="1">
    <citation type="journal article" date="2019" name="Int. J. Syst. Evol. Microbiol.">
        <title>The Global Catalogue of Microorganisms (GCM) 10K type strain sequencing project: providing services to taxonomists for standard genome sequencing and annotation.</title>
        <authorList>
            <consortium name="The Broad Institute Genomics Platform"/>
            <consortium name="The Broad Institute Genome Sequencing Center for Infectious Disease"/>
            <person name="Wu L."/>
            <person name="Ma J."/>
        </authorList>
    </citation>
    <scope>NUCLEOTIDE SEQUENCE [LARGE SCALE GENOMIC DNA]</scope>
    <source>
        <strain evidence="2">JCM 17543</strain>
    </source>
</reference>
<evidence type="ECO:0000313" key="2">
    <source>
        <dbReference type="Proteomes" id="UP001500827"/>
    </source>
</evidence>
<proteinExistence type="predicted"/>
<accession>A0ABP7KR79</accession>
<dbReference type="EMBL" id="BAABBM010000001">
    <property type="protein sequence ID" value="GAA3885519.1"/>
    <property type="molecule type" value="Genomic_DNA"/>
</dbReference>
<dbReference type="Proteomes" id="UP001500827">
    <property type="component" value="Unassembled WGS sequence"/>
</dbReference>
<evidence type="ECO:0000313" key="1">
    <source>
        <dbReference type="EMBL" id="GAA3885519.1"/>
    </source>
</evidence>
<protein>
    <submittedName>
        <fullName evidence="1">Uncharacterized protein</fullName>
    </submittedName>
</protein>
<organism evidence="1 2">
    <name type="scientific">Sphingomonas limnosediminicola</name>
    <dbReference type="NCBI Taxonomy" id="940133"/>
    <lineage>
        <taxon>Bacteria</taxon>
        <taxon>Pseudomonadati</taxon>
        <taxon>Pseudomonadota</taxon>
        <taxon>Alphaproteobacteria</taxon>
        <taxon>Sphingomonadales</taxon>
        <taxon>Sphingomonadaceae</taxon>
        <taxon>Sphingomonas</taxon>
    </lineage>
</organism>
<keyword evidence="2" id="KW-1185">Reference proteome</keyword>
<gene>
    <name evidence="1" type="ORF">GCM10022276_00500</name>
</gene>
<name>A0ABP7KR79_9SPHN</name>
<sequence>MASFINQAFGLTMDLGNERTGGIHVTQAAVARRRRHRLRHAVRRKDDRAVIRHFIKLLDEYRTHLAQPFDHEAIVDDFMAHIDGRTETLERKLDDLDGAIDAGAKAARRRNQQAKGRE</sequence>
<comment type="caution">
    <text evidence="1">The sequence shown here is derived from an EMBL/GenBank/DDBJ whole genome shotgun (WGS) entry which is preliminary data.</text>
</comment>